<dbReference type="Proteomes" id="UP001213680">
    <property type="component" value="Chromosome"/>
</dbReference>
<reference evidence="1 2" key="1">
    <citation type="submission" date="2023-02" db="EMBL/GenBank/DDBJ databases">
        <title>A bacterium isolated from plastisphere.</title>
        <authorList>
            <person name="Sun Y."/>
        </authorList>
    </citation>
    <scope>NUCLEOTIDE SEQUENCE [LARGE SCALE GENOMIC DNA]</scope>
    <source>
        <strain evidence="2">a-1</strain>
    </source>
</reference>
<accession>A0ABY7WUV7</accession>
<dbReference type="EMBL" id="CP118099">
    <property type="protein sequence ID" value="WDH74650.1"/>
    <property type="molecule type" value="Genomic_DNA"/>
</dbReference>
<sequence length="61" mass="7074">MMQKYTVEYQLHAKEQTTRTVDVEMNRAPNLNNQEELNAAYQIVSDAIREPITSFEIVSIT</sequence>
<organism evidence="1 2">
    <name type="scientific">Exiguobacterium marinum</name>
    <dbReference type="NCBI Taxonomy" id="273528"/>
    <lineage>
        <taxon>Bacteria</taxon>
        <taxon>Bacillati</taxon>
        <taxon>Bacillota</taxon>
        <taxon>Bacilli</taxon>
        <taxon>Bacillales</taxon>
        <taxon>Bacillales Family XII. Incertae Sedis</taxon>
        <taxon>Exiguobacterium</taxon>
    </lineage>
</organism>
<dbReference type="RefSeq" id="WP_274356115.1">
    <property type="nucleotide sequence ID" value="NZ_CP118099.1"/>
</dbReference>
<name>A0ABY7WUV7_9BACL</name>
<keyword evidence="2" id="KW-1185">Reference proteome</keyword>
<protein>
    <recommendedName>
        <fullName evidence="3">DUF1659 domain-containing protein</fullName>
    </recommendedName>
</protein>
<gene>
    <name evidence="1" type="ORF">PTI97_07310</name>
</gene>
<evidence type="ECO:0000313" key="2">
    <source>
        <dbReference type="Proteomes" id="UP001213680"/>
    </source>
</evidence>
<proteinExistence type="predicted"/>
<evidence type="ECO:0000313" key="1">
    <source>
        <dbReference type="EMBL" id="WDH74650.1"/>
    </source>
</evidence>
<evidence type="ECO:0008006" key="3">
    <source>
        <dbReference type="Google" id="ProtNLM"/>
    </source>
</evidence>